<dbReference type="AlphaFoldDB" id="A0A934WRA9"/>
<feature type="binding site" evidence="17">
    <location>
        <position position="113"/>
    </location>
    <ligand>
        <name>[4Fe-4S] cluster</name>
        <dbReference type="ChEBI" id="CHEBI:49883"/>
    </ligand>
</feature>
<evidence type="ECO:0000256" key="17">
    <source>
        <dbReference type="HAMAP-Rule" id="MF_02089"/>
    </source>
</evidence>
<dbReference type="GO" id="GO:0008616">
    <property type="term" value="P:tRNA queuosine(34) biosynthetic process"/>
    <property type="evidence" value="ECO:0007669"/>
    <property type="project" value="UniProtKB-UniRule"/>
</dbReference>
<keyword evidence="12 17" id="KW-0411">Iron-sulfur</keyword>
<dbReference type="GO" id="GO:0051539">
    <property type="term" value="F:4 iron, 4 sulfur cluster binding"/>
    <property type="evidence" value="ECO:0007669"/>
    <property type="project" value="UniProtKB-UniRule"/>
</dbReference>
<dbReference type="EC" id="1.17.99.6" evidence="4 17"/>
<evidence type="ECO:0000256" key="9">
    <source>
        <dbReference type="ARBA" id="ARBA00022785"/>
    </source>
</evidence>
<dbReference type="InterPro" id="IPR003828">
    <property type="entry name" value="QueH"/>
</dbReference>
<keyword evidence="11 17" id="KW-0408">Iron</keyword>
<dbReference type="RefSeq" id="WP_201427122.1">
    <property type="nucleotide sequence ID" value="NZ_JAEQMG010000048.1"/>
</dbReference>
<dbReference type="GO" id="GO:0046872">
    <property type="term" value="F:metal ion binding"/>
    <property type="evidence" value="ECO:0007669"/>
    <property type="project" value="UniProtKB-KW"/>
</dbReference>
<evidence type="ECO:0000256" key="4">
    <source>
        <dbReference type="ARBA" id="ARBA00012622"/>
    </source>
</evidence>
<comment type="similarity">
    <text evidence="3 17">Belongs to the QueH family.</text>
</comment>
<dbReference type="Pfam" id="PF02677">
    <property type="entry name" value="QueH"/>
    <property type="match status" value="1"/>
</dbReference>
<keyword evidence="14 17" id="KW-0676">Redox-active center</keyword>
<evidence type="ECO:0000256" key="7">
    <source>
        <dbReference type="ARBA" id="ARBA00022694"/>
    </source>
</evidence>
<keyword evidence="8 17" id="KW-0479">Metal-binding</keyword>
<feature type="disulfide bond" description="Redox-active" evidence="17">
    <location>
        <begin position="195"/>
        <end position="197"/>
    </location>
</feature>
<organism evidence="19 20">
    <name type="scientific">Ruminococcus difficilis</name>
    <dbReference type="NCBI Taxonomy" id="2763069"/>
    <lineage>
        <taxon>Bacteria</taxon>
        <taxon>Bacillati</taxon>
        <taxon>Bacillota</taxon>
        <taxon>Clostridia</taxon>
        <taxon>Eubacteriales</taxon>
        <taxon>Oscillospiraceae</taxon>
        <taxon>Ruminococcus</taxon>
    </lineage>
</organism>
<sequence length="212" mass="25082">MNKRNYQKEMDALIERNAREGLRPTLLLHVCCAVCASYVLEYLYRHFDITIAYYNPNITKESEYHYRYSELRRYVEEAGLSEYIRFAEVEYRPEDFLQAVKGREDDREGGARCAICFDQRLRYTAELCREGGYDYFATTLTISPLKNAELLNRIGEKLAEEYGVNYLCSDFKKKEGYKRSIELSKQYHLYRQNYCGCVFSQKEAENRSKAVN</sequence>
<evidence type="ECO:0000256" key="1">
    <source>
        <dbReference type="ARBA" id="ARBA00002268"/>
    </source>
</evidence>
<feature type="binding site" evidence="17">
    <location>
        <position position="31"/>
    </location>
    <ligand>
        <name>[4Fe-4S] cluster</name>
        <dbReference type="ChEBI" id="CHEBI:49883"/>
    </ligand>
</feature>
<comment type="catalytic activity">
    <reaction evidence="16 17">
        <text>epoxyqueuosine(34) in tRNA + AH2 = queuosine(34) in tRNA + A + H2O</text>
        <dbReference type="Rhea" id="RHEA:32159"/>
        <dbReference type="Rhea" id="RHEA-COMP:18571"/>
        <dbReference type="Rhea" id="RHEA-COMP:18582"/>
        <dbReference type="ChEBI" id="CHEBI:13193"/>
        <dbReference type="ChEBI" id="CHEBI:15377"/>
        <dbReference type="ChEBI" id="CHEBI:17499"/>
        <dbReference type="ChEBI" id="CHEBI:194431"/>
        <dbReference type="ChEBI" id="CHEBI:194443"/>
        <dbReference type="EC" id="1.17.99.6"/>
    </reaction>
</comment>
<evidence type="ECO:0000256" key="11">
    <source>
        <dbReference type="ARBA" id="ARBA00023004"/>
    </source>
</evidence>
<dbReference type="PANTHER" id="PTHR36701:SF1">
    <property type="entry name" value="EPOXYQUEUOSINE REDUCTASE QUEH"/>
    <property type="match status" value="1"/>
</dbReference>
<comment type="caution">
    <text evidence="19">The sequence shown here is derived from an EMBL/GenBank/DDBJ whole genome shotgun (WGS) entry which is preliminary data.</text>
</comment>
<evidence type="ECO:0000256" key="12">
    <source>
        <dbReference type="ARBA" id="ARBA00023014"/>
    </source>
</evidence>
<dbReference type="Proteomes" id="UP000633365">
    <property type="component" value="Unassembled WGS sequence"/>
</dbReference>
<accession>A0A934WRA9</accession>
<keyword evidence="10 17" id="KW-0560">Oxidoreductase</keyword>
<evidence type="ECO:0000256" key="16">
    <source>
        <dbReference type="ARBA" id="ARBA00047415"/>
    </source>
</evidence>
<comment type="pathway">
    <text evidence="2 17">tRNA modification; tRNA-queuosine biosynthesis.</text>
</comment>
<feature type="binding site" evidence="17">
    <location>
        <position position="32"/>
    </location>
    <ligand>
        <name>[4Fe-4S] cluster</name>
        <dbReference type="ChEBI" id="CHEBI:49883"/>
    </ligand>
</feature>
<keyword evidence="18" id="KW-0472">Membrane</keyword>
<dbReference type="PANTHER" id="PTHR36701">
    <property type="entry name" value="EPOXYQUEUOSINE REDUCTASE QUEH"/>
    <property type="match status" value="1"/>
</dbReference>
<dbReference type="HAMAP" id="MF_02089">
    <property type="entry name" value="QueH"/>
    <property type="match status" value="1"/>
</dbReference>
<evidence type="ECO:0000256" key="15">
    <source>
        <dbReference type="ARBA" id="ARBA00031446"/>
    </source>
</evidence>
<evidence type="ECO:0000256" key="2">
    <source>
        <dbReference type="ARBA" id="ARBA00004691"/>
    </source>
</evidence>
<proteinExistence type="inferred from homology"/>
<gene>
    <name evidence="17" type="primary">queH</name>
    <name evidence="19" type="ORF">JKK62_06045</name>
</gene>
<keyword evidence="9 17" id="KW-0671">Queuosine biosynthesis</keyword>
<reference evidence="19" key="1">
    <citation type="submission" date="2021-01" db="EMBL/GenBank/DDBJ databases">
        <title>Genome public.</title>
        <authorList>
            <person name="Liu C."/>
            <person name="Sun Q."/>
        </authorList>
    </citation>
    <scope>NUCLEOTIDE SEQUENCE</scope>
    <source>
        <strain evidence="19">M6</strain>
    </source>
</reference>
<evidence type="ECO:0000256" key="8">
    <source>
        <dbReference type="ARBA" id="ARBA00022723"/>
    </source>
</evidence>
<keyword evidence="13 17" id="KW-1015">Disulfide bond</keyword>
<keyword evidence="18" id="KW-1133">Transmembrane helix</keyword>
<comment type="function">
    <text evidence="1 17">Catalyzes the conversion of epoxyqueuosine (oQ) to queuosine (Q), which is a hypermodified base found in the wobble positions of tRNA(Asp), tRNA(Asn), tRNA(His) and tRNA(Tyr).</text>
</comment>
<protein>
    <recommendedName>
        <fullName evidence="5 17">Epoxyqueuosine reductase QueH</fullName>
        <ecNumber evidence="4 17">1.17.99.6</ecNumber>
    </recommendedName>
    <alternativeName>
        <fullName evidence="15 17">Queuosine biosynthesis protein QueH</fullName>
    </alternativeName>
</protein>
<evidence type="ECO:0000256" key="3">
    <source>
        <dbReference type="ARBA" id="ARBA00008207"/>
    </source>
</evidence>
<dbReference type="GO" id="GO:0052693">
    <property type="term" value="F:epoxyqueuosine reductase activity"/>
    <property type="evidence" value="ECO:0007669"/>
    <property type="project" value="UniProtKB-UniRule"/>
</dbReference>
<evidence type="ECO:0000256" key="10">
    <source>
        <dbReference type="ARBA" id="ARBA00023002"/>
    </source>
</evidence>
<evidence type="ECO:0000256" key="5">
    <source>
        <dbReference type="ARBA" id="ARBA00016895"/>
    </source>
</evidence>
<name>A0A934WRA9_9FIRM</name>
<evidence type="ECO:0000313" key="19">
    <source>
        <dbReference type="EMBL" id="MBK6088219.1"/>
    </source>
</evidence>
<feature type="transmembrane region" description="Helical" evidence="18">
    <location>
        <begin position="21"/>
        <end position="40"/>
    </location>
</feature>
<keyword evidence="6 17" id="KW-0004">4Fe-4S</keyword>
<feature type="binding site" evidence="17">
    <location>
        <position position="116"/>
    </location>
    <ligand>
        <name>[4Fe-4S] cluster</name>
        <dbReference type="ChEBI" id="CHEBI:49883"/>
    </ligand>
</feature>
<evidence type="ECO:0000313" key="20">
    <source>
        <dbReference type="Proteomes" id="UP000633365"/>
    </source>
</evidence>
<evidence type="ECO:0000256" key="14">
    <source>
        <dbReference type="ARBA" id="ARBA00023284"/>
    </source>
</evidence>
<keyword evidence="20" id="KW-1185">Reference proteome</keyword>
<keyword evidence="7 17" id="KW-0819">tRNA processing</keyword>
<keyword evidence="18" id="KW-0812">Transmembrane</keyword>
<evidence type="ECO:0000256" key="6">
    <source>
        <dbReference type="ARBA" id="ARBA00022485"/>
    </source>
</evidence>
<evidence type="ECO:0000256" key="18">
    <source>
        <dbReference type="SAM" id="Phobius"/>
    </source>
</evidence>
<dbReference type="EMBL" id="JAEQMG010000048">
    <property type="protein sequence ID" value="MBK6088219.1"/>
    <property type="molecule type" value="Genomic_DNA"/>
</dbReference>
<evidence type="ECO:0000256" key="13">
    <source>
        <dbReference type="ARBA" id="ARBA00023157"/>
    </source>
</evidence>